<feature type="region of interest" description="Disordered" evidence="1">
    <location>
        <begin position="1"/>
        <end position="21"/>
    </location>
</feature>
<dbReference type="Ensembl" id="ENSMMOT00000018029.1">
    <property type="protein sequence ID" value="ENSMMOP00000017738.1"/>
    <property type="gene ID" value="ENSMMOG00000013466.1"/>
</dbReference>
<dbReference type="AlphaFoldDB" id="A0A3Q3WR81"/>
<dbReference type="SUPFAM" id="SSF57184">
    <property type="entry name" value="Growth factor receptor domain"/>
    <property type="match status" value="1"/>
</dbReference>
<dbReference type="InterPro" id="IPR052789">
    <property type="entry name" value="SSUH2_homolog"/>
</dbReference>
<dbReference type="PANTHER" id="PTHR48465">
    <property type="entry name" value="PROTEIN SSUH2 HOMOLOG"/>
    <property type="match status" value="1"/>
</dbReference>
<evidence type="ECO:0008006" key="4">
    <source>
        <dbReference type="Google" id="ProtNLM"/>
    </source>
</evidence>
<keyword evidence="3" id="KW-1185">Reference proteome</keyword>
<reference evidence="2" key="2">
    <citation type="submission" date="2025-09" db="UniProtKB">
        <authorList>
            <consortium name="Ensembl"/>
        </authorList>
    </citation>
    <scope>IDENTIFICATION</scope>
</reference>
<feature type="compositionally biased region" description="Pro residues" evidence="1">
    <location>
        <begin position="1"/>
        <end position="14"/>
    </location>
</feature>
<accession>A0A3Q3WR81</accession>
<dbReference type="InterPro" id="IPR009030">
    <property type="entry name" value="Growth_fac_rcpt_cys_sf"/>
</dbReference>
<dbReference type="PANTHER" id="PTHR48465:SF1">
    <property type="entry name" value="PROTEIN SSUH2 HOMOLOG"/>
    <property type="match status" value="1"/>
</dbReference>
<organism evidence="2 3">
    <name type="scientific">Mola mola</name>
    <name type="common">Ocean sunfish</name>
    <name type="synonym">Tetraodon mola</name>
    <dbReference type="NCBI Taxonomy" id="94237"/>
    <lineage>
        <taxon>Eukaryota</taxon>
        <taxon>Metazoa</taxon>
        <taxon>Chordata</taxon>
        <taxon>Craniata</taxon>
        <taxon>Vertebrata</taxon>
        <taxon>Euteleostomi</taxon>
        <taxon>Actinopterygii</taxon>
        <taxon>Neopterygii</taxon>
        <taxon>Teleostei</taxon>
        <taxon>Neoteleostei</taxon>
        <taxon>Acanthomorphata</taxon>
        <taxon>Eupercaria</taxon>
        <taxon>Tetraodontiformes</taxon>
        <taxon>Molidae</taxon>
        <taxon>Mola</taxon>
    </lineage>
</organism>
<dbReference type="OMA" id="DCEAKGY"/>
<evidence type="ECO:0000313" key="2">
    <source>
        <dbReference type="Ensembl" id="ENSMMOP00000017738.1"/>
    </source>
</evidence>
<proteinExistence type="predicted"/>
<sequence length="309" mass="34901">VPTEPMAPPQPGPAPEDWSIPSLPEDVAQEAFKSFASSQCCYSEAPAKNGVITNMEVFNTYRYRLETFTESRSTEWATKPHEGELADFYTQTAPRPWEVQATPPSHFTNHTEEIRVPYTSSIQDCNSCHATGKIQCQQCNGSGFDKECWVCNGSGTKNDESCSHCDGNGKERCTECDQGMKECETCKGKLRVLTYIKLKVTFEDIMKTNIHALETLMTKDTFSSHFQVYPLLGFPNTAIVEASERLVREQQSKYTQNSRILQQRQTVELIPVTKVNYKWKGDSHVYYVYGNENKVSADNYPATCCCVIQ</sequence>
<evidence type="ECO:0000256" key="1">
    <source>
        <dbReference type="SAM" id="MobiDB-lite"/>
    </source>
</evidence>
<reference evidence="2" key="1">
    <citation type="submission" date="2025-08" db="UniProtKB">
        <authorList>
            <consortium name="Ensembl"/>
        </authorList>
    </citation>
    <scope>IDENTIFICATION</scope>
</reference>
<protein>
    <recommendedName>
        <fullName evidence="4">Ssu-2 homolog, tandem duplicate 1</fullName>
    </recommendedName>
</protein>
<dbReference type="Proteomes" id="UP000261620">
    <property type="component" value="Unplaced"/>
</dbReference>
<evidence type="ECO:0000313" key="3">
    <source>
        <dbReference type="Proteomes" id="UP000261620"/>
    </source>
</evidence>
<name>A0A3Q3WR81_MOLML</name>